<sequence>MKATSYYPVIVTDEVAGTASFYCTHFGFKALFESDWYVHLQSAEEEHISLAVLDGGHETIPAIARGRVSGLLLNFEVADVDAIYAACRSAGLPILREIRDEDFGQRHFITADPNGVLIDIIKLIPPSAEFAAMYEASALPG</sequence>
<comment type="caution">
    <text evidence="2">The sequence shown here is derived from an EMBL/GenBank/DDBJ whole genome shotgun (WGS) entry which is preliminary data.</text>
</comment>
<gene>
    <name evidence="2" type="ORF">HLI17_24920</name>
</gene>
<evidence type="ECO:0000259" key="1">
    <source>
        <dbReference type="PROSITE" id="PS51819"/>
    </source>
</evidence>
<dbReference type="InterPro" id="IPR004360">
    <property type="entry name" value="Glyas_Fos-R_dOase_dom"/>
</dbReference>
<dbReference type="Gene3D" id="3.30.720.110">
    <property type="match status" value="1"/>
</dbReference>
<dbReference type="RefSeq" id="WP_170282085.1">
    <property type="nucleotide sequence ID" value="NZ_JABEQY010000026.1"/>
</dbReference>
<proteinExistence type="predicted"/>
<dbReference type="InterPro" id="IPR029068">
    <property type="entry name" value="Glyas_Bleomycin-R_OHBP_Dase"/>
</dbReference>
<organism evidence="2 3">
    <name type="scientific">Rhizobium laguerreae</name>
    <dbReference type="NCBI Taxonomy" id="1076926"/>
    <lineage>
        <taxon>Bacteria</taxon>
        <taxon>Pseudomonadati</taxon>
        <taxon>Pseudomonadota</taxon>
        <taxon>Alphaproteobacteria</taxon>
        <taxon>Hyphomicrobiales</taxon>
        <taxon>Rhizobiaceae</taxon>
        <taxon>Rhizobium/Agrobacterium group</taxon>
        <taxon>Rhizobium</taxon>
    </lineage>
</organism>
<feature type="domain" description="VOC" evidence="1">
    <location>
        <begin position="4"/>
        <end position="123"/>
    </location>
</feature>
<dbReference type="AlphaFoldDB" id="A0A7Y2R946"/>
<dbReference type="PROSITE" id="PS51819">
    <property type="entry name" value="VOC"/>
    <property type="match status" value="1"/>
</dbReference>
<evidence type="ECO:0000313" key="3">
    <source>
        <dbReference type="Proteomes" id="UP000530654"/>
    </source>
</evidence>
<dbReference type="InterPro" id="IPR037523">
    <property type="entry name" value="VOC_core"/>
</dbReference>
<evidence type="ECO:0000313" key="2">
    <source>
        <dbReference type="EMBL" id="NNH66476.1"/>
    </source>
</evidence>
<name>A0A7Y2R946_9HYPH</name>
<dbReference type="EMBL" id="JABEQY010000026">
    <property type="protein sequence ID" value="NNH66476.1"/>
    <property type="molecule type" value="Genomic_DNA"/>
</dbReference>
<accession>A0A7Y2R946</accession>
<dbReference type="Gene3D" id="3.30.720.120">
    <property type="match status" value="1"/>
</dbReference>
<protein>
    <submittedName>
        <fullName evidence="2">Glyoxalase</fullName>
    </submittedName>
</protein>
<dbReference type="Proteomes" id="UP000530654">
    <property type="component" value="Unassembled WGS sequence"/>
</dbReference>
<dbReference type="Pfam" id="PF00903">
    <property type="entry name" value="Glyoxalase"/>
    <property type="match status" value="1"/>
</dbReference>
<reference evidence="2 3" key="1">
    <citation type="submission" date="2020-04" db="EMBL/GenBank/DDBJ databases">
        <title>Rhizobium bacterial biofertilizers improve the content of phenolic compounds of Lactuca sativa L. under non-saline and saline-stress conditions.</title>
        <authorList>
            <person name="Ayuso-Calles M."/>
            <person name="Garcia-Estevez I."/>
            <person name="Jimenez-Gomez A."/>
            <person name="Flores-Felix J.D."/>
            <person name="Escribano-Bailon M."/>
            <person name="Rivas R."/>
        </authorList>
    </citation>
    <scope>NUCLEOTIDE SEQUENCE [LARGE SCALE GENOMIC DNA]</scope>
    <source>
        <strain evidence="2 3">GPTR02</strain>
    </source>
</reference>
<dbReference type="SUPFAM" id="SSF54593">
    <property type="entry name" value="Glyoxalase/Bleomycin resistance protein/Dihydroxybiphenyl dioxygenase"/>
    <property type="match status" value="1"/>
</dbReference>